<protein>
    <submittedName>
        <fullName evidence="4">Uncharacterized protein LOC124293713</fullName>
    </submittedName>
</protein>
<feature type="domain" description="MADF" evidence="2">
    <location>
        <begin position="16"/>
        <end position="67"/>
    </location>
</feature>
<gene>
    <name evidence="4" type="primary">LOC124293713</name>
</gene>
<evidence type="ECO:0000259" key="2">
    <source>
        <dbReference type="Pfam" id="PF10545"/>
    </source>
</evidence>
<dbReference type="GeneID" id="124293713"/>
<feature type="region of interest" description="Disordered" evidence="1">
    <location>
        <begin position="152"/>
        <end position="216"/>
    </location>
</feature>
<feature type="compositionally biased region" description="Basic residues" evidence="1">
    <location>
        <begin position="153"/>
        <end position="165"/>
    </location>
</feature>
<proteinExistence type="predicted"/>
<keyword evidence="3" id="KW-1185">Reference proteome</keyword>
<dbReference type="Pfam" id="PF10545">
    <property type="entry name" value="MADF_DNA_bdg"/>
    <property type="match status" value="1"/>
</dbReference>
<dbReference type="RefSeq" id="XP_046591747.1">
    <property type="nucleotide sequence ID" value="XM_046735791.1"/>
</dbReference>
<dbReference type="Proteomes" id="UP000829291">
    <property type="component" value="Chromosome 3"/>
</dbReference>
<dbReference type="PANTHER" id="PTHR21505:SF12">
    <property type="entry name" value="MADF DOMAIN-CONTAINING PROTEIN-RELATED"/>
    <property type="match status" value="1"/>
</dbReference>
<evidence type="ECO:0000313" key="4">
    <source>
        <dbReference type="RefSeq" id="XP_046591747.1"/>
    </source>
</evidence>
<sequence length="290" mass="32358">MALNRVNNAVLRLRPASTTKECSNKFHNLRNQFNIEHSKVKSSLKSGTGTDDIYKPSLWYYEKLLFLDSYVIPRRNRTSLDSQVSLSDMPLSQGTATHMMEENSEDGACYENDEYVEDVFITELAGMIRAQENLCGSSSTIQVSHTNSTLLQIHKHSSPSPHRSRSSSLSSVTAKHLQENTFPRPHSSSQSSSSTSGVGSSAKRKRKNPRLDDSDEFSTVIKNLTDSINAPITINTPPTNSTPDCVDGFLTFMGSLLRQFRDEQLKLEVMNEVTQLIINAKTTDYQGSKN</sequence>
<name>A0ABM3FUQ0_NEOLC</name>
<dbReference type="PANTHER" id="PTHR21505">
    <property type="entry name" value="MADF DOMAIN-CONTAINING PROTEIN-RELATED"/>
    <property type="match status" value="1"/>
</dbReference>
<accession>A0ABM3FUQ0</accession>
<organism evidence="3 4">
    <name type="scientific">Neodiprion lecontei</name>
    <name type="common">Redheaded pine sawfly</name>
    <dbReference type="NCBI Taxonomy" id="441921"/>
    <lineage>
        <taxon>Eukaryota</taxon>
        <taxon>Metazoa</taxon>
        <taxon>Ecdysozoa</taxon>
        <taxon>Arthropoda</taxon>
        <taxon>Hexapoda</taxon>
        <taxon>Insecta</taxon>
        <taxon>Pterygota</taxon>
        <taxon>Neoptera</taxon>
        <taxon>Endopterygota</taxon>
        <taxon>Hymenoptera</taxon>
        <taxon>Tenthredinoidea</taxon>
        <taxon>Diprionidae</taxon>
        <taxon>Diprioninae</taxon>
        <taxon>Neodiprion</taxon>
    </lineage>
</organism>
<evidence type="ECO:0000256" key="1">
    <source>
        <dbReference type="SAM" id="MobiDB-lite"/>
    </source>
</evidence>
<feature type="compositionally biased region" description="Low complexity" evidence="1">
    <location>
        <begin position="187"/>
        <end position="201"/>
    </location>
</feature>
<evidence type="ECO:0000313" key="3">
    <source>
        <dbReference type="Proteomes" id="UP000829291"/>
    </source>
</evidence>
<reference evidence="4" key="1">
    <citation type="submission" date="2025-08" db="UniProtKB">
        <authorList>
            <consortium name="RefSeq"/>
        </authorList>
    </citation>
    <scope>IDENTIFICATION</scope>
    <source>
        <tissue evidence="4">Thorax and Abdomen</tissue>
    </source>
</reference>
<dbReference type="InterPro" id="IPR006578">
    <property type="entry name" value="MADF-dom"/>
</dbReference>